<feature type="region of interest" description="Disordered" evidence="1">
    <location>
        <begin position="254"/>
        <end position="278"/>
    </location>
</feature>
<feature type="compositionally biased region" description="Acidic residues" evidence="1">
    <location>
        <begin position="112"/>
        <end position="122"/>
    </location>
</feature>
<name>A0A915LCH7_MELJA</name>
<reference evidence="3" key="1">
    <citation type="submission" date="2022-11" db="UniProtKB">
        <authorList>
            <consortium name="WormBaseParasite"/>
        </authorList>
    </citation>
    <scope>IDENTIFICATION</scope>
</reference>
<proteinExistence type="predicted"/>
<feature type="compositionally biased region" description="Basic and acidic residues" evidence="1">
    <location>
        <begin position="94"/>
        <end position="111"/>
    </location>
</feature>
<protein>
    <submittedName>
        <fullName evidence="3">Uncharacterized protein</fullName>
    </submittedName>
</protein>
<dbReference type="Proteomes" id="UP000887561">
    <property type="component" value="Unplaced"/>
</dbReference>
<dbReference type="WBParaSite" id="scaffold1042_cov233.g2271">
    <property type="protein sequence ID" value="scaffold1042_cov233.g2271"/>
    <property type="gene ID" value="scaffold1042_cov233.g2271"/>
</dbReference>
<dbReference type="AlphaFoldDB" id="A0A915LCH7"/>
<evidence type="ECO:0000313" key="3">
    <source>
        <dbReference type="WBParaSite" id="scaffold1042_cov233.g2271"/>
    </source>
</evidence>
<organism evidence="2 3">
    <name type="scientific">Meloidogyne javanica</name>
    <name type="common">Root-knot nematode worm</name>
    <dbReference type="NCBI Taxonomy" id="6303"/>
    <lineage>
        <taxon>Eukaryota</taxon>
        <taxon>Metazoa</taxon>
        <taxon>Ecdysozoa</taxon>
        <taxon>Nematoda</taxon>
        <taxon>Chromadorea</taxon>
        <taxon>Rhabditida</taxon>
        <taxon>Tylenchina</taxon>
        <taxon>Tylenchomorpha</taxon>
        <taxon>Tylenchoidea</taxon>
        <taxon>Meloidogynidae</taxon>
        <taxon>Meloidogyninae</taxon>
        <taxon>Meloidogyne</taxon>
        <taxon>Meloidogyne incognita group</taxon>
    </lineage>
</organism>
<evidence type="ECO:0000313" key="2">
    <source>
        <dbReference type="Proteomes" id="UP000887561"/>
    </source>
</evidence>
<accession>A0A915LCH7</accession>
<sequence>MTAWGFDTHIRSSDQSLAKRKNDGKILYFLETQKYNLEYLIKISSYGVKPEESLAQKFYKFMKKRELSFDDQIKKFIDKVKREDGGNEESEEVNEGKNEVKEGENKGKNELREEEEVQEEDEERKKENKGKEENAVKKKGENAVKNGKEKQHEEEKDEEDYEEDDEEIDDQGDEDDEKKDKNEDEENEDEVKEESEEEHQEEDLSYPYTIQELELKNDCLIMLYKEKYIIKKLIFEEFKQKGTVDFTKMFGKKKPKTNRAKSAENPMKKTEPEKERQNSMLSVFATNVYSSAANLKSRFSSFLPFH</sequence>
<feature type="region of interest" description="Disordered" evidence="1">
    <location>
        <begin position="81"/>
        <end position="205"/>
    </location>
</feature>
<evidence type="ECO:0000256" key="1">
    <source>
        <dbReference type="SAM" id="MobiDB-lite"/>
    </source>
</evidence>
<feature type="compositionally biased region" description="Acidic residues" evidence="1">
    <location>
        <begin position="155"/>
        <end position="204"/>
    </location>
</feature>
<keyword evidence="2" id="KW-1185">Reference proteome</keyword>
<feature type="compositionally biased region" description="Basic and acidic residues" evidence="1">
    <location>
        <begin position="123"/>
        <end position="154"/>
    </location>
</feature>
<feature type="compositionally biased region" description="Basic and acidic residues" evidence="1">
    <location>
        <begin position="266"/>
        <end position="277"/>
    </location>
</feature>